<keyword evidence="2" id="KW-1133">Transmembrane helix</keyword>
<dbReference type="EMBL" id="JBHSBC010000032">
    <property type="protein sequence ID" value="MFC3983671.1"/>
    <property type="molecule type" value="Genomic_DNA"/>
</dbReference>
<dbReference type="Proteomes" id="UP001595698">
    <property type="component" value="Unassembled WGS sequence"/>
</dbReference>
<gene>
    <name evidence="3" type="ORF">ACFOYY_26320</name>
</gene>
<feature type="region of interest" description="Disordered" evidence="1">
    <location>
        <begin position="117"/>
        <end position="138"/>
    </location>
</feature>
<keyword evidence="2" id="KW-0812">Transmembrane</keyword>
<comment type="caution">
    <text evidence="3">The sequence shown here is derived from an EMBL/GenBank/DDBJ whole genome shotgun (WGS) entry which is preliminary data.</text>
</comment>
<keyword evidence="2" id="KW-0472">Membrane</keyword>
<feature type="transmembrane region" description="Helical" evidence="2">
    <location>
        <begin position="7"/>
        <end position="26"/>
    </location>
</feature>
<evidence type="ECO:0000313" key="3">
    <source>
        <dbReference type="EMBL" id="MFC3983671.1"/>
    </source>
</evidence>
<keyword evidence="4" id="KW-1185">Reference proteome</keyword>
<name>A0ABV8F571_9ACTN</name>
<feature type="region of interest" description="Disordered" evidence="1">
    <location>
        <begin position="29"/>
        <end position="74"/>
    </location>
</feature>
<protein>
    <submittedName>
        <fullName evidence="3">Uncharacterized protein</fullName>
    </submittedName>
</protein>
<evidence type="ECO:0000256" key="1">
    <source>
        <dbReference type="SAM" id="MobiDB-lite"/>
    </source>
</evidence>
<sequence>MRQDGEATITPVAFFALVFLFVAGTLPTQGTGEPHRTGAPLTGHGVRAPSAGHQRARPGRRTPRSLSVLGAPRPWETGPLAGVEPAVGLPAWAATAAGVTLTGGALWWYGVLWPRRTPSQPIGPGHPPDGRRRPGRRL</sequence>
<feature type="transmembrane region" description="Helical" evidence="2">
    <location>
        <begin position="89"/>
        <end position="109"/>
    </location>
</feature>
<evidence type="ECO:0000313" key="4">
    <source>
        <dbReference type="Proteomes" id="UP001595698"/>
    </source>
</evidence>
<proteinExistence type="predicted"/>
<evidence type="ECO:0000256" key="2">
    <source>
        <dbReference type="SAM" id="Phobius"/>
    </source>
</evidence>
<reference evidence="4" key="1">
    <citation type="journal article" date="2019" name="Int. J. Syst. Evol. Microbiol.">
        <title>The Global Catalogue of Microorganisms (GCM) 10K type strain sequencing project: providing services to taxonomists for standard genome sequencing and annotation.</title>
        <authorList>
            <consortium name="The Broad Institute Genomics Platform"/>
            <consortium name="The Broad Institute Genome Sequencing Center for Infectious Disease"/>
            <person name="Wu L."/>
            <person name="Ma J."/>
        </authorList>
    </citation>
    <scope>NUCLEOTIDE SEQUENCE [LARGE SCALE GENOMIC DNA]</scope>
    <source>
        <strain evidence="4">TBRC 7912</strain>
    </source>
</reference>
<dbReference type="RefSeq" id="WP_386192984.1">
    <property type="nucleotide sequence ID" value="NZ_JBHSBC010000032.1"/>
</dbReference>
<feature type="compositionally biased region" description="Basic residues" evidence="1">
    <location>
        <begin position="54"/>
        <end position="63"/>
    </location>
</feature>
<accession>A0ABV8F571</accession>
<organism evidence="3 4">
    <name type="scientific">Streptosporangium jomthongense</name>
    <dbReference type="NCBI Taxonomy" id="1193683"/>
    <lineage>
        <taxon>Bacteria</taxon>
        <taxon>Bacillati</taxon>
        <taxon>Actinomycetota</taxon>
        <taxon>Actinomycetes</taxon>
        <taxon>Streptosporangiales</taxon>
        <taxon>Streptosporangiaceae</taxon>
        <taxon>Streptosporangium</taxon>
    </lineage>
</organism>